<organism evidence="1 2">
    <name type="scientific">Panagrolaimus sp. PS1159</name>
    <dbReference type="NCBI Taxonomy" id="55785"/>
    <lineage>
        <taxon>Eukaryota</taxon>
        <taxon>Metazoa</taxon>
        <taxon>Ecdysozoa</taxon>
        <taxon>Nematoda</taxon>
        <taxon>Chromadorea</taxon>
        <taxon>Rhabditida</taxon>
        <taxon>Tylenchina</taxon>
        <taxon>Panagrolaimomorpha</taxon>
        <taxon>Panagrolaimoidea</taxon>
        <taxon>Panagrolaimidae</taxon>
        <taxon>Panagrolaimus</taxon>
    </lineage>
</organism>
<dbReference type="WBParaSite" id="PS1159_v2.g8944.t1">
    <property type="protein sequence ID" value="PS1159_v2.g8944.t1"/>
    <property type="gene ID" value="PS1159_v2.g8944"/>
</dbReference>
<dbReference type="Proteomes" id="UP000887580">
    <property type="component" value="Unplaced"/>
</dbReference>
<reference evidence="2" key="1">
    <citation type="submission" date="2022-11" db="UniProtKB">
        <authorList>
            <consortium name="WormBaseParasite"/>
        </authorList>
    </citation>
    <scope>IDENTIFICATION</scope>
</reference>
<evidence type="ECO:0000313" key="1">
    <source>
        <dbReference type="Proteomes" id="UP000887580"/>
    </source>
</evidence>
<proteinExistence type="predicted"/>
<name>A0AC35GV42_9BILA</name>
<accession>A0AC35GV42</accession>
<sequence length="172" mass="19285">LARFPCDTQNMAMTVEIRSKYFEVPADDIRKDVERNLDVEDVTDSESNDSPPTSGRSSEKPDDHNSANDIEVVKSSPSQSDIPETPRHNPNHSSDNVPVKGDISDIAEEHNPKGSIVEETKRSSKRSHSLETEVLRSTPEKKICQLMYYNFAPLDNFQIPSKALKGWNTDDA</sequence>
<protein>
    <submittedName>
        <fullName evidence="2">Uncharacterized protein</fullName>
    </submittedName>
</protein>
<evidence type="ECO:0000313" key="2">
    <source>
        <dbReference type="WBParaSite" id="PS1159_v2.g8944.t1"/>
    </source>
</evidence>